<evidence type="ECO:0000313" key="4">
    <source>
        <dbReference type="Proteomes" id="UP001161247"/>
    </source>
</evidence>
<feature type="region of interest" description="Disordered" evidence="1">
    <location>
        <begin position="176"/>
        <end position="216"/>
    </location>
</feature>
<evidence type="ECO:0000256" key="1">
    <source>
        <dbReference type="SAM" id="MobiDB-lite"/>
    </source>
</evidence>
<gene>
    <name evidence="3" type="ORF">OLC1_LOCUS4515</name>
</gene>
<dbReference type="InterPro" id="IPR057619">
    <property type="entry name" value="PH_PHS1"/>
</dbReference>
<dbReference type="EMBL" id="OX459119">
    <property type="protein sequence ID" value="CAI9092985.1"/>
    <property type="molecule type" value="Genomic_DNA"/>
</dbReference>
<organism evidence="3 4">
    <name type="scientific">Oldenlandia corymbosa var. corymbosa</name>
    <dbReference type="NCBI Taxonomy" id="529605"/>
    <lineage>
        <taxon>Eukaryota</taxon>
        <taxon>Viridiplantae</taxon>
        <taxon>Streptophyta</taxon>
        <taxon>Embryophyta</taxon>
        <taxon>Tracheophyta</taxon>
        <taxon>Spermatophyta</taxon>
        <taxon>Magnoliopsida</taxon>
        <taxon>eudicotyledons</taxon>
        <taxon>Gunneridae</taxon>
        <taxon>Pentapetalae</taxon>
        <taxon>asterids</taxon>
        <taxon>lamiids</taxon>
        <taxon>Gentianales</taxon>
        <taxon>Rubiaceae</taxon>
        <taxon>Rubioideae</taxon>
        <taxon>Spermacoceae</taxon>
        <taxon>Hedyotis-Oldenlandia complex</taxon>
        <taxon>Oldenlandia</taxon>
    </lineage>
</organism>
<sequence>MAGQIVSVDNQQLSDGAMAMSAIVDRWDVQYARFLRFPPSSSDCTQLHPLLVRRKFSRGVWISTSASDTSKSSGPATAGDASLKLIADRSDDAILNLSVRCKVIEEHRISKLNFTWPCVSCVSGVPPRGARVVFVSYKDTFGQVQKFTLRFSDTFDAERFIGVVKEIMDARNGVQGAKSNSELSSQSEFVPSIEVPSRAEEDCRNTTSANTSTYQGPESLSYEVDTVFAREDLQEGKAAEILSDIINSSFAQDAFLDFPPSFTSFLQNICPASEKVQSSAPVEVDLKSQVVRYLEDSSFQDLLIKVEKIIGEIGDT</sequence>
<feature type="compositionally biased region" description="Polar residues" evidence="1">
    <location>
        <begin position="177"/>
        <end position="189"/>
    </location>
</feature>
<reference evidence="3" key="1">
    <citation type="submission" date="2023-03" db="EMBL/GenBank/DDBJ databases">
        <authorList>
            <person name="Julca I."/>
        </authorList>
    </citation>
    <scope>NUCLEOTIDE SEQUENCE</scope>
</reference>
<accession>A0AAV1CDJ3</accession>
<dbReference type="Proteomes" id="UP001161247">
    <property type="component" value="Chromosome 2"/>
</dbReference>
<evidence type="ECO:0000313" key="3">
    <source>
        <dbReference type="EMBL" id="CAI9092985.1"/>
    </source>
</evidence>
<feature type="domain" description="Poor homologous synapsis 1 PH" evidence="2">
    <location>
        <begin position="25"/>
        <end position="173"/>
    </location>
</feature>
<dbReference type="AlphaFoldDB" id="A0AAV1CDJ3"/>
<keyword evidence="4" id="KW-1185">Reference proteome</keyword>
<dbReference type="Pfam" id="PF25349">
    <property type="entry name" value="PH_PHS1"/>
    <property type="match status" value="1"/>
</dbReference>
<evidence type="ECO:0000259" key="2">
    <source>
        <dbReference type="Pfam" id="PF25349"/>
    </source>
</evidence>
<feature type="compositionally biased region" description="Polar residues" evidence="1">
    <location>
        <begin position="205"/>
        <end position="216"/>
    </location>
</feature>
<name>A0AAV1CDJ3_OLDCO</name>
<protein>
    <submittedName>
        <fullName evidence="3">OLC1v1028375C1</fullName>
    </submittedName>
</protein>
<proteinExistence type="predicted"/>